<gene>
    <name evidence="2" type="ORF">GCM10010339_49860</name>
</gene>
<comment type="caution">
    <text evidence="2">The sequence shown here is derived from an EMBL/GenBank/DDBJ whole genome shotgun (WGS) entry which is preliminary data.</text>
</comment>
<reference evidence="2" key="2">
    <citation type="submission" date="2020-09" db="EMBL/GenBank/DDBJ databases">
        <authorList>
            <person name="Sun Q."/>
            <person name="Ohkuma M."/>
        </authorList>
    </citation>
    <scope>NUCLEOTIDE SEQUENCE</scope>
    <source>
        <strain evidence="2">JCM 4714</strain>
    </source>
</reference>
<accession>A0A918YKC1</accession>
<reference evidence="2" key="1">
    <citation type="journal article" date="2014" name="Int. J. Syst. Evol. Microbiol.">
        <title>Complete genome sequence of Corynebacterium casei LMG S-19264T (=DSM 44701T), isolated from a smear-ripened cheese.</title>
        <authorList>
            <consortium name="US DOE Joint Genome Institute (JGI-PGF)"/>
            <person name="Walter F."/>
            <person name="Albersmeier A."/>
            <person name="Kalinowski J."/>
            <person name="Ruckert C."/>
        </authorList>
    </citation>
    <scope>NUCLEOTIDE SEQUENCE</scope>
    <source>
        <strain evidence="2">JCM 4714</strain>
    </source>
</reference>
<name>A0A918YKC1_9ACTN</name>
<sequence>MHATSALTAVALRHPTARSTSSLTHASPCSSAYKPNLRMRILMMERSYTEAAHGPGGLRKPRGAGVLAVPRVAP</sequence>
<keyword evidence="3" id="KW-1185">Reference proteome</keyword>
<dbReference type="AlphaFoldDB" id="A0A918YKC1"/>
<feature type="region of interest" description="Disordered" evidence="1">
    <location>
        <begin position="1"/>
        <end position="29"/>
    </location>
</feature>
<organism evidence="2 3">
    <name type="scientific">Streptomyces alanosinicus</name>
    <dbReference type="NCBI Taxonomy" id="68171"/>
    <lineage>
        <taxon>Bacteria</taxon>
        <taxon>Bacillati</taxon>
        <taxon>Actinomycetota</taxon>
        <taxon>Actinomycetes</taxon>
        <taxon>Kitasatosporales</taxon>
        <taxon>Streptomycetaceae</taxon>
        <taxon>Streptomyces</taxon>
    </lineage>
</organism>
<evidence type="ECO:0000313" key="3">
    <source>
        <dbReference type="Proteomes" id="UP000655443"/>
    </source>
</evidence>
<dbReference type="EMBL" id="BMVG01000012">
    <property type="protein sequence ID" value="GHE06860.1"/>
    <property type="molecule type" value="Genomic_DNA"/>
</dbReference>
<feature type="compositionally biased region" description="Polar residues" evidence="1">
    <location>
        <begin position="17"/>
        <end position="29"/>
    </location>
</feature>
<proteinExistence type="predicted"/>
<feature type="region of interest" description="Disordered" evidence="1">
    <location>
        <begin position="51"/>
        <end position="74"/>
    </location>
</feature>
<evidence type="ECO:0000256" key="1">
    <source>
        <dbReference type="SAM" id="MobiDB-lite"/>
    </source>
</evidence>
<evidence type="ECO:0000313" key="2">
    <source>
        <dbReference type="EMBL" id="GHE06860.1"/>
    </source>
</evidence>
<dbReference type="Proteomes" id="UP000655443">
    <property type="component" value="Unassembled WGS sequence"/>
</dbReference>
<protein>
    <submittedName>
        <fullName evidence="2">Uncharacterized protein</fullName>
    </submittedName>
</protein>